<dbReference type="InterPro" id="IPR016156">
    <property type="entry name" value="FAD/NAD-linked_Rdtase_dimer_sf"/>
</dbReference>
<dbReference type="GO" id="GO:0046983">
    <property type="term" value="F:protein dimerization activity"/>
    <property type="evidence" value="ECO:0007669"/>
    <property type="project" value="InterPro"/>
</dbReference>
<feature type="compositionally biased region" description="Polar residues" evidence="12">
    <location>
        <begin position="94"/>
        <end position="114"/>
    </location>
</feature>
<evidence type="ECO:0000313" key="16">
    <source>
        <dbReference type="Proteomes" id="UP000325440"/>
    </source>
</evidence>
<reference evidence="15 16" key="1">
    <citation type="submission" date="2019-08" db="EMBL/GenBank/DDBJ databases">
        <authorList>
            <person name="Alioto T."/>
            <person name="Alioto T."/>
            <person name="Gomez Garrido J."/>
        </authorList>
    </citation>
    <scope>NUCLEOTIDE SEQUENCE [LARGE SCALE GENOMIC DNA]</scope>
</reference>
<comment type="catalytic activity">
    <reaction evidence="11">
        <text>A + NADH + H(+) = AH2 + NAD(+)</text>
        <dbReference type="Rhea" id="RHEA:11356"/>
        <dbReference type="ChEBI" id="CHEBI:13193"/>
        <dbReference type="ChEBI" id="CHEBI:15378"/>
        <dbReference type="ChEBI" id="CHEBI:17499"/>
        <dbReference type="ChEBI" id="CHEBI:57540"/>
        <dbReference type="ChEBI" id="CHEBI:57945"/>
    </reaction>
</comment>
<evidence type="ECO:0000256" key="3">
    <source>
        <dbReference type="ARBA" id="ARBA00006442"/>
    </source>
</evidence>
<keyword evidence="8" id="KW-0560">Oxidoreductase</keyword>
<dbReference type="PRINTS" id="PR00368">
    <property type="entry name" value="FADPNR"/>
</dbReference>
<evidence type="ECO:0000256" key="12">
    <source>
        <dbReference type="SAM" id="MobiDB-lite"/>
    </source>
</evidence>
<evidence type="ECO:0000259" key="14">
    <source>
        <dbReference type="Pfam" id="PF14721"/>
    </source>
</evidence>
<dbReference type="InterPro" id="IPR029324">
    <property type="entry name" value="AIF_C"/>
</dbReference>
<evidence type="ECO:0000256" key="11">
    <source>
        <dbReference type="ARBA" id="ARBA00047786"/>
    </source>
</evidence>
<dbReference type="GO" id="GO:0033108">
    <property type="term" value="P:mitochondrial respiratory chain complex assembly"/>
    <property type="evidence" value="ECO:0007669"/>
    <property type="project" value="TreeGrafter"/>
</dbReference>
<evidence type="ECO:0000256" key="5">
    <source>
        <dbReference type="ARBA" id="ARBA00022703"/>
    </source>
</evidence>
<dbReference type="Pfam" id="PF07992">
    <property type="entry name" value="Pyr_redox_2"/>
    <property type="match status" value="1"/>
</dbReference>
<accession>A0A5E4MTA5</accession>
<evidence type="ECO:0000313" key="15">
    <source>
        <dbReference type="EMBL" id="VVC35513.1"/>
    </source>
</evidence>
<feature type="domain" description="FAD/NAD(P)-binding" evidence="13">
    <location>
        <begin position="193"/>
        <end position="524"/>
    </location>
</feature>
<evidence type="ECO:0000259" key="13">
    <source>
        <dbReference type="Pfam" id="PF07992"/>
    </source>
</evidence>
<gene>
    <name evidence="15" type="ORF">CINCED_3A018809</name>
</gene>
<dbReference type="PANTHER" id="PTHR43557:SF4">
    <property type="entry name" value="APOPTOSIS-INDUCING FACTOR 1, MITOCHONDRIAL"/>
    <property type="match status" value="1"/>
</dbReference>
<keyword evidence="7" id="KW-0809">Transit peptide</keyword>
<keyword evidence="9" id="KW-0520">NAD</keyword>
<feature type="domain" description="Mitochondrial apoptosis-inducing factor C-terminal" evidence="14">
    <location>
        <begin position="527"/>
        <end position="645"/>
    </location>
</feature>
<feature type="region of interest" description="Disordered" evidence="12">
    <location>
        <begin position="94"/>
        <end position="129"/>
    </location>
</feature>
<dbReference type="SMART" id="SM01353">
    <property type="entry name" value="AIF_C"/>
    <property type="match status" value="1"/>
</dbReference>
<dbReference type="GO" id="GO:0006915">
    <property type="term" value="P:apoptotic process"/>
    <property type="evidence" value="ECO:0007669"/>
    <property type="project" value="UniProtKB-KW"/>
</dbReference>
<dbReference type="InterPro" id="IPR036188">
    <property type="entry name" value="FAD/NAD-bd_sf"/>
</dbReference>
<comment type="subcellular location">
    <subcellularLocation>
        <location evidence="2">Mitochondrion</location>
    </subcellularLocation>
</comment>
<evidence type="ECO:0000256" key="8">
    <source>
        <dbReference type="ARBA" id="ARBA00023002"/>
    </source>
</evidence>
<evidence type="ECO:0000256" key="9">
    <source>
        <dbReference type="ARBA" id="ARBA00023027"/>
    </source>
</evidence>
<keyword evidence="10" id="KW-0496">Mitochondrion</keyword>
<evidence type="ECO:0000256" key="10">
    <source>
        <dbReference type="ARBA" id="ARBA00023128"/>
    </source>
</evidence>
<keyword evidence="4" id="KW-0285">Flavoprotein</keyword>
<sequence>MLSKLRFLRPPVSSGSRIISALQNKNYSDKKNGGEKNNKEKTPPLIQVIKPVKINLPKKTKNIYESINMSNKESLKTEYNEPPLKTKYLMTKAESCTNPNSPEISQFSKPSDSVSEIKDNPQDGSGNKQSFRNWSLIGGAIVLSGTLYGIWNSEILKEKDTDSNIIKETKKAKKSHKLVQIPSLSQSIPDNVQYLLIGGGTASFAAFRAIKSADPTARVLVISAEGYLPYMRPPLSKELWYGDDVEMAKSLNFHQWNGTARSLFYEPEPFYTPVEELNTTKNGGISLARGWKVKSINVSEKKVKLNDGKEISYNKCLIATGSNPKTLKLYDDAREEIKDKFSVFRSIKDFEDLWEEMNNVKSIAIIGGGFLGSELAASLANKGKKNGVKIYQIFKEKGNMGKVLPNYLSQWTTEKVKNEGVEVITETEVQNCTLENNGKQVNLILNTGKNIVVDHVIMAVGAVPNTELATDAGLEIDSKLDGYLVNSELQARTDLYIAGDCACFYDSQFGRRRIEHHDHAVFSGRLAGENMAGAAKPYHHQPMFWSDIGPLVGYEAVGIIDSSLNTVGVFAKGNPKDTTPLANETHQNIPTSNEDLEVQLKSNGEALTENGYNKGVVFYLKNDVVVGIVLWNLFNRMSIARQVLKSDRCYRDLNEVAKLFNIHSDSS</sequence>
<evidence type="ECO:0000256" key="4">
    <source>
        <dbReference type="ARBA" id="ARBA00022630"/>
    </source>
</evidence>
<proteinExistence type="inferred from homology"/>
<dbReference type="GO" id="GO:0016174">
    <property type="term" value="F:NAD(P)H oxidase H2O2-forming activity"/>
    <property type="evidence" value="ECO:0007669"/>
    <property type="project" value="TreeGrafter"/>
</dbReference>
<dbReference type="Gene3D" id="3.50.50.60">
    <property type="entry name" value="FAD/NAD(P)-binding domain"/>
    <property type="match status" value="2"/>
</dbReference>
<dbReference type="SUPFAM" id="SSF55424">
    <property type="entry name" value="FAD/NAD-linked reductases, dimerisation (C-terminal) domain"/>
    <property type="match status" value="1"/>
</dbReference>
<evidence type="ECO:0000256" key="1">
    <source>
        <dbReference type="ARBA" id="ARBA00001974"/>
    </source>
</evidence>
<dbReference type="InterPro" id="IPR050446">
    <property type="entry name" value="FAD-oxidoreductase/Apoptosis"/>
</dbReference>
<dbReference type="SUPFAM" id="SSF51905">
    <property type="entry name" value="FAD/NAD(P)-binding domain"/>
    <property type="match status" value="2"/>
</dbReference>
<keyword evidence="16" id="KW-1185">Reference proteome</keyword>
<comment type="similarity">
    <text evidence="3">Belongs to the FAD-dependent oxidoreductase family.</text>
</comment>
<dbReference type="Proteomes" id="UP000325440">
    <property type="component" value="Unassembled WGS sequence"/>
</dbReference>
<evidence type="ECO:0000256" key="6">
    <source>
        <dbReference type="ARBA" id="ARBA00022827"/>
    </source>
</evidence>
<feature type="region of interest" description="Disordered" evidence="12">
    <location>
        <begin position="19"/>
        <end position="42"/>
    </location>
</feature>
<dbReference type="PRINTS" id="PR00411">
    <property type="entry name" value="PNDRDTASEI"/>
</dbReference>
<keyword evidence="5" id="KW-0053">Apoptosis</keyword>
<dbReference type="PANTHER" id="PTHR43557">
    <property type="entry name" value="APOPTOSIS-INDUCING FACTOR 1"/>
    <property type="match status" value="1"/>
</dbReference>
<dbReference type="Gene3D" id="3.30.390.30">
    <property type="match status" value="1"/>
</dbReference>
<comment type="cofactor">
    <cofactor evidence="1">
        <name>FAD</name>
        <dbReference type="ChEBI" id="CHEBI:57692"/>
    </cofactor>
</comment>
<dbReference type="Pfam" id="PF14721">
    <property type="entry name" value="AIF_C"/>
    <property type="match status" value="1"/>
</dbReference>
<protein>
    <submittedName>
        <fullName evidence="15">FAD/NAD-linked reductase, dimerisation domain,Mitochondrial apoptosis-inducing factor, C-terminal</fullName>
    </submittedName>
</protein>
<organism evidence="15 16">
    <name type="scientific">Cinara cedri</name>
    <dbReference type="NCBI Taxonomy" id="506608"/>
    <lineage>
        <taxon>Eukaryota</taxon>
        <taxon>Metazoa</taxon>
        <taxon>Ecdysozoa</taxon>
        <taxon>Arthropoda</taxon>
        <taxon>Hexapoda</taxon>
        <taxon>Insecta</taxon>
        <taxon>Pterygota</taxon>
        <taxon>Neoptera</taxon>
        <taxon>Paraneoptera</taxon>
        <taxon>Hemiptera</taxon>
        <taxon>Sternorrhyncha</taxon>
        <taxon>Aphidomorpha</taxon>
        <taxon>Aphidoidea</taxon>
        <taxon>Aphididae</taxon>
        <taxon>Lachninae</taxon>
        <taxon>Cinara</taxon>
    </lineage>
</organism>
<feature type="compositionally biased region" description="Basic and acidic residues" evidence="12">
    <location>
        <begin position="27"/>
        <end position="42"/>
    </location>
</feature>
<dbReference type="GO" id="GO:0005739">
    <property type="term" value="C:mitochondrion"/>
    <property type="evidence" value="ECO:0007669"/>
    <property type="project" value="UniProtKB-SubCell"/>
</dbReference>
<dbReference type="EMBL" id="CABPRJ010001426">
    <property type="protein sequence ID" value="VVC35513.1"/>
    <property type="molecule type" value="Genomic_DNA"/>
</dbReference>
<evidence type="ECO:0000256" key="2">
    <source>
        <dbReference type="ARBA" id="ARBA00004173"/>
    </source>
</evidence>
<keyword evidence="6" id="KW-0274">FAD</keyword>
<evidence type="ECO:0000256" key="7">
    <source>
        <dbReference type="ARBA" id="ARBA00022946"/>
    </source>
</evidence>
<dbReference type="AlphaFoldDB" id="A0A5E4MTA5"/>
<dbReference type="InterPro" id="IPR023753">
    <property type="entry name" value="FAD/NAD-binding_dom"/>
</dbReference>
<dbReference type="GO" id="GO:0071949">
    <property type="term" value="F:FAD binding"/>
    <property type="evidence" value="ECO:0007669"/>
    <property type="project" value="TreeGrafter"/>
</dbReference>
<dbReference type="OrthoDB" id="6029at2759"/>
<name>A0A5E4MTA5_9HEMI</name>